<sequence>MRERRPSDWIVDLTDRHGLEGQVGAALDVHQSFALLQSSTNSFNKLDYQLVGPGGRLCELELKAKRQPLSPGWRRLRPDVDPADLFVLDELALRKIVDAGRYAFLLVRDLPQDRWCLWSAGHLIVASRVRHGRQLTTTTVSTVKGKLVFDLSEADTFKSLSTALDTAAATVRSLETRWTDIAPWPQGGRTRWTDIAPWPQGGRTG</sequence>
<organism evidence="1 2">
    <name type="scientific">Candidatus Amunia macphersoniae</name>
    <dbReference type="NCBI Taxonomy" id="3127014"/>
    <lineage>
        <taxon>Bacteria</taxon>
        <taxon>Bacillati</taxon>
        <taxon>Candidatus Dormiibacterota</taxon>
        <taxon>Candidatus Dormibacteria</taxon>
        <taxon>Candidatus Aeolococcales</taxon>
        <taxon>Candidatus Aeolococcaceae</taxon>
        <taxon>Candidatus Amunia</taxon>
    </lineage>
</organism>
<gene>
    <name evidence="1" type="ORF">JF887_14325</name>
</gene>
<proteinExistence type="predicted"/>
<evidence type="ECO:0000313" key="1">
    <source>
        <dbReference type="EMBL" id="MBJ7610580.1"/>
    </source>
</evidence>
<dbReference type="EMBL" id="JAEKNN010000066">
    <property type="protein sequence ID" value="MBJ7610580.1"/>
    <property type="molecule type" value="Genomic_DNA"/>
</dbReference>
<name>A0A934NGX1_9BACT</name>
<evidence type="ECO:0000313" key="2">
    <source>
        <dbReference type="Proteomes" id="UP000614410"/>
    </source>
</evidence>
<protein>
    <submittedName>
        <fullName evidence="1">Uncharacterized protein</fullName>
    </submittedName>
</protein>
<dbReference type="Proteomes" id="UP000614410">
    <property type="component" value="Unassembled WGS sequence"/>
</dbReference>
<reference evidence="1 2" key="1">
    <citation type="submission" date="2020-10" db="EMBL/GenBank/DDBJ databases">
        <title>Ca. Dormibacterota MAGs.</title>
        <authorList>
            <person name="Montgomery K."/>
        </authorList>
    </citation>
    <scope>NUCLEOTIDE SEQUENCE [LARGE SCALE GENOMIC DNA]</scope>
    <source>
        <strain evidence="1">Mitchell_Peninsula_5</strain>
    </source>
</reference>
<comment type="caution">
    <text evidence="1">The sequence shown here is derived from an EMBL/GenBank/DDBJ whole genome shotgun (WGS) entry which is preliminary data.</text>
</comment>
<accession>A0A934NGX1</accession>
<dbReference type="AlphaFoldDB" id="A0A934NGX1"/>